<dbReference type="InterPro" id="IPR044036">
    <property type="entry name" value="DUF5752"/>
</dbReference>
<organism evidence="1 2">
    <name type="scientific">Thermodesulfobacterium geofontis</name>
    <dbReference type="NCBI Taxonomy" id="1295609"/>
    <lineage>
        <taxon>Bacteria</taxon>
        <taxon>Pseudomonadati</taxon>
        <taxon>Thermodesulfobacteriota</taxon>
        <taxon>Thermodesulfobacteria</taxon>
        <taxon>Thermodesulfobacteriales</taxon>
        <taxon>Thermodesulfobacteriaceae</taxon>
        <taxon>Thermodesulfobacterium</taxon>
    </lineage>
</organism>
<accession>A0A2N7PN50</accession>
<protein>
    <submittedName>
        <fullName evidence="1">Uncharacterized protein</fullName>
    </submittedName>
</protein>
<name>A0A2N7PN50_9BACT</name>
<dbReference type="EMBL" id="PNIK01000065">
    <property type="protein sequence ID" value="PMP66795.1"/>
    <property type="molecule type" value="Genomic_DNA"/>
</dbReference>
<dbReference type="Pfam" id="PF19027">
    <property type="entry name" value="DUF5752"/>
    <property type="match status" value="1"/>
</dbReference>
<evidence type="ECO:0000313" key="1">
    <source>
        <dbReference type="EMBL" id="PMP66795.1"/>
    </source>
</evidence>
<proteinExistence type="predicted"/>
<comment type="caution">
    <text evidence="1">The sequence shown here is derived from an EMBL/GenBank/DDBJ whole genome shotgun (WGS) entry which is preliminary data.</text>
</comment>
<gene>
    <name evidence="1" type="ORF">C0190_04630</name>
</gene>
<reference evidence="1 2" key="1">
    <citation type="submission" date="2018-01" db="EMBL/GenBank/DDBJ databases">
        <title>Metagenomic assembled genomes from two thermal pools in the Uzon Caldera, Kamchatka, Russia.</title>
        <authorList>
            <person name="Wilkins L."/>
            <person name="Ettinger C."/>
        </authorList>
    </citation>
    <scope>NUCLEOTIDE SEQUENCE [LARGE SCALE GENOMIC DNA]</scope>
    <source>
        <strain evidence="1">ZAV-08</strain>
    </source>
</reference>
<sequence>MSNPFVFKSELWIPRYTGIKVCSLKELIEALKIIDKFSIFYHMYINIFNYHNLPTFYTNSISYWLYKNGYLLLAEKLSVIDPLDYFDLEELRNVLIKTIKENYYENMNEKKGNPFYFITAEREIIESGRIAHTLNEFIEGIKKSSINSLFYHLVTSRIENKTLINDYSAWLFNMGVAKKAEKINKLDLYSRNLYEIKKEIIEILESKEC</sequence>
<dbReference type="AlphaFoldDB" id="A0A2N7PN50"/>
<dbReference type="Proteomes" id="UP000235460">
    <property type="component" value="Unassembled WGS sequence"/>
</dbReference>
<evidence type="ECO:0000313" key="2">
    <source>
        <dbReference type="Proteomes" id="UP000235460"/>
    </source>
</evidence>